<sequence>MDSKSGSGSGAIPRESTTTIENPFALKVCQVFTGFGIGCGVGIGVGRPINLAAIPMLDQVVVATRGATDAFSSVGRNVNNNLRRLGAKNIEAGIGCGIGLGHGFGIGLAVKPGVVHKVQSCLNQLAAKAMMKFGMSFDLPSVTQGIIPKSIQSSNPLGNLMASKPKAIENIKPKDGNRGSFAGRAGKNPLNNGASYSSQTDTLINNFLKNPLLKDGDNDESELAERLRSENNLLHLVLKHQRVIDELMQQNEKLREILVDDLKVPLSKLPGTISSGSKSPCIDCFDCRRKQRRGR</sequence>
<dbReference type="PANTHER" id="PTHR36051">
    <property type="entry name" value="DYNAMIN"/>
    <property type="match status" value="1"/>
</dbReference>
<dbReference type="OrthoDB" id="1934430at2759"/>
<name>A0A9P0ZT87_CUSEU</name>
<dbReference type="AlphaFoldDB" id="A0A9P0ZT87"/>
<protein>
    <submittedName>
        <fullName evidence="2">Uncharacterized protein</fullName>
    </submittedName>
</protein>
<organism evidence="2 3">
    <name type="scientific">Cuscuta europaea</name>
    <name type="common">European dodder</name>
    <dbReference type="NCBI Taxonomy" id="41803"/>
    <lineage>
        <taxon>Eukaryota</taxon>
        <taxon>Viridiplantae</taxon>
        <taxon>Streptophyta</taxon>
        <taxon>Embryophyta</taxon>
        <taxon>Tracheophyta</taxon>
        <taxon>Spermatophyta</taxon>
        <taxon>Magnoliopsida</taxon>
        <taxon>eudicotyledons</taxon>
        <taxon>Gunneridae</taxon>
        <taxon>Pentapetalae</taxon>
        <taxon>asterids</taxon>
        <taxon>lamiids</taxon>
        <taxon>Solanales</taxon>
        <taxon>Convolvulaceae</taxon>
        <taxon>Cuscuteae</taxon>
        <taxon>Cuscuta</taxon>
        <taxon>Cuscuta subgen. Cuscuta</taxon>
    </lineage>
</organism>
<evidence type="ECO:0000313" key="2">
    <source>
        <dbReference type="EMBL" id="CAH9114143.1"/>
    </source>
</evidence>
<evidence type="ECO:0000256" key="1">
    <source>
        <dbReference type="SAM" id="MobiDB-lite"/>
    </source>
</evidence>
<reference evidence="2" key="1">
    <citation type="submission" date="2022-07" db="EMBL/GenBank/DDBJ databases">
        <authorList>
            <person name="Macas J."/>
            <person name="Novak P."/>
            <person name="Neumann P."/>
        </authorList>
    </citation>
    <scope>NUCLEOTIDE SEQUENCE</scope>
</reference>
<evidence type="ECO:0000313" key="3">
    <source>
        <dbReference type="Proteomes" id="UP001152484"/>
    </source>
</evidence>
<dbReference type="PANTHER" id="PTHR36051:SF2">
    <property type="entry name" value="DYNAMIN"/>
    <property type="match status" value="1"/>
</dbReference>
<accession>A0A9P0ZT87</accession>
<feature type="region of interest" description="Disordered" evidence="1">
    <location>
        <begin position="168"/>
        <end position="194"/>
    </location>
</feature>
<gene>
    <name evidence="2" type="ORF">CEURO_LOCUS20287</name>
</gene>
<feature type="compositionally biased region" description="Basic and acidic residues" evidence="1">
    <location>
        <begin position="168"/>
        <end position="177"/>
    </location>
</feature>
<comment type="caution">
    <text evidence="2">The sequence shown here is derived from an EMBL/GenBank/DDBJ whole genome shotgun (WGS) entry which is preliminary data.</text>
</comment>
<keyword evidence="3" id="KW-1185">Reference proteome</keyword>
<dbReference type="Proteomes" id="UP001152484">
    <property type="component" value="Unassembled WGS sequence"/>
</dbReference>
<dbReference type="EMBL" id="CAMAPE010000062">
    <property type="protein sequence ID" value="CAH9114143.1"/>
    <property type="molecule type" value="Genomic_DNA"/>
</dbReference>
<proteinExistence type="predicted"/>